<evidence type="ECO:0000313" key="6">
    <source>
        <dbReference type="EMBL" id="KAG5469512.1"/>
    </source>
</evidence>
<dbReference type="Gene3D" id="6.10.140.2220">
    <property type="match status" value="1"/>
</dbReference>
<dbReference type="RefSeq" id="XP_067175685.1">
    <property type="nucleotide sequence ID" value="XM_067320310.1"/>
</dbReference>
<keyword evidence="3" id="KW-0862">Zinc</keyword>
<evidence type="ECO:0000256" key="2">
    <source>
        <dbReference type="ARBA" id="ARBA00022771"/>
    </source>
</evidence>
<dbReference type="Pfam" id="PF01753">
    <property type="entry name" value="zf-MYND"/>
    <property type="match status" value="1"/>
</dbReference>
<dbReference type="InterPro" id="IPR002893">
    <property type="entry name" value="Znf_MYND"/>
</dbReference>
<name>A0A836FUE4_9TRYP</name>
<keyword evidence="1" id="KW-0479">Metal-binding</keyword>
<dbReference type="PROSITE" id="PS50865">
    <property type="entry name" value="ZF_MYND_2"/>
    <property type="match status" value="1"/>
</dbReference>
<gene>
    <name evidence="6" type="ORF">LSCM1_02735</name>
</gene>
<feature type="domain" description="MYND-type" evidence="5">
    <location>
        <begin position="643"/>
        <end position="683"/>
    </location>
</feature>
<reference evidence="7" key="2">
    <citation type="journal article" date="2021" name="Sci. Data">
        <title>Chromosome-scale genome sequencing, assembly and annotation of six genomes from subfamily Leishmaniinae.</title>
        <authorList>
            <person name="Almutairi H."/>
            <person name="Urbaniak M.D."/>
            <person name="Bates M.D."/>
            <person name="Jariyapan N."/>
            <person name="Kwakye-Nuako G."/>
            <person name="Thomaz Soccol V."/>
            <person name="Al-Salem W.S."/>
            <person name="Dillon R.J."/>
            <person name="Bates P.A."/>
            <person name="Gatherer D."/>
        </authorList>
    </citation>
    <scope>NUCLEOTIDE SEQUENCE [LARGE SCALE GENOMIC DNA]</scope>
</reference>
<sequence>MSLLETFLRGGTPCATLSELTEVLSSARPPYAHWRCVAYYPRRWHHDAVDNRITAPVFFLLFGHQEGREGSDSDRANTHKGENAAVPEATWHLLYHTVLPEGAIPLETFTHHRKAALEAEGRSDAQGAGGEGALVSSGGGGVGALRVLLRAVPASLMPSGSLEWYSVADGIAYERMGLLTSSLFLTKLAPAVGEVLSKHWRPVTCSLPEAGTGEPPRVVPRSPQSVGHYVLDGAAREVVDFICGDAGSSAALAARRRGSGEDVSVIGRVSSSSLLPSSASKMHFITVTVHEAVQWMCAQRGLAALVADASAPSITEAGWRSLYPLMTVLQPCMYTSFFEEAGHVGQSKDAPLGADVESLTGLARLRAERDAGIAQWKKQIGDYTSFTVPEEYSTVTADVASAVPSAEGAGTAASLAPSAVTPVTAATATSAERSYQHVLLLQRPIVTKKSIDVNNRDAGPLSPQPVGAELHLMQDRGDVGYALEQLADRANMQFVYEDTMHDDGEVLVQLTPVEGVPFCDLEEYFSTAPATSAALHAGAAAQYSGSCCPAVLPRVVYRRPTGKAQKANPIAHAVAEVEVASPTPAMVKAAAAALVYVSSQLVEVGGPATSLSAASCTAGSSPEPGYTLNVPSVDFSAVSRKKCGWCGRRREVLLRCGVCKAVSYCCKRHQALDWKEGTHKLECKLWRRARELQERTVAPWMMQSPKTWTVIAADGKLSSFPKNQGWSCAATLATFLSDIDEAARGARLKSPSTDNAAQYIHVVGLDTECVSDFVRSLAEDCHVREVLASLTSGAAGGVRQYRVLACSDTFTDTQKNSVWAIRRTNTGSMWLTPATGVLGDAWHCKGSNEAATQPTSVMVLIRLSGVKYHNVERHLDVSREGCPRAVLSFGPASGEGCSYLTAALEVFAEHDVGVVPVRLVDSSYVGATRTRSAIAARVASSDRCTAATKSRVAVLVNKAKEAEAAGVLGGTDGSLDTSSSPFSIRFNTEGAVSLGELEESVAGAGCTPAGPPSAPAMTPCLNCFLWDVSPADFRCAPVMAHAID</sequence>
<keyword evidence="2 4" id="KW-0863">Zinc-finger</keyword>
<evidence type="ECO:0000256" key="3">
    <source>
        <dbReference type="ARBA" id="ARBA00022833"/>
    </source>
</evidence>
<organism evidence="6 7">
    <name type="scientific">Leishmania martiniquensis</name>
    <dbReference type="NCBI Taxonomy" id="1580590"/>
    <lineage>
        <taxon>Eukaryota</taxon>
        <taxon>Discoba</taxon>
        <taxon>Euglenozoa</taxon>
        <taxon>Kinetoplastea</taxon>
        <taxon>Metakinetoplastina</taxon>
        <taxon>Trypanosomatida</taxon>
        <taxon>Trypanosomatidae</taxon>
        <taxon>Leishmaniinae</taxon>
        <taxon>Leishmania</taxon>
    </lineage>
</organism>
<dbReference type="GeneID" id="92512822"/>
<evidence type="ECO:0000313" key="7">
    <source>
        <dbReference type="Proteomes" id="UP000673552"/>
    </source>
</evidence>
<accession>A0A836FUE4</accession>
<protein>
    <recommendedName>
        <fullName evidence="5">MYND-type domain-containing protein</fullName>
    </recommendedName>
</protein>
<evidence type="ECO:0000256" key="1">
    <source>
        <dbReference type="ARBA" id="ARBA00022723"/>
    </source>
</evidence>
<dbReference type="EMBL" id="JAFEUZ010000033">
    <property type="protein sequence ID" value="KAG5469512.1"/>
    <property type="molecule type" value="Genomic_DNA"/>
</dbReference>
<dbReference type="KEGG" id="lmat:92512822"/>
<dbReference type="SUPFAM" id="SSF144232">
    <property type="entry name" value="HIT/MYND zinc finger-like"/>
    <property type="match status" value="1"/>
</dbReference>
<comment type="caution">
    <text evidence="6">The sequence shown here is derived from an EMBL/GenBank/DDBJ whole genome shotgun (WGS) entry which is preliminary data.</text>
</comment>
<evidence type="ECO:0000259" key="5">
    <source>
        <dbReference type="PROSITE" id="PS50865"/>
    </source>
</evidence>
<dbReference type="PROSITE" id="PS01360">
    <property type="entry name" value="ZF_MYND_1"/>
    <property type="match status" value="1"/>
</dbReference>
<reference evidence="7" key="1">
    <citation type="journal article" date="2021" name="Microbiol. Resour. Announc.">
        <title>LGAAP: Leishmaniinae Genome Assembly and Annotation Pipeline.</title>
        <authorList>
            <person name="Almutairi H."/>
            <person name="Urbaniak M.D."/>
            <person name="Bates M.D."/>
            <person name="Jariyapan N."/>
            <person name="Kwakye-Nuako G."/>
            <person name="Thomaz-Soccol V."/>
            <person name="Al-Salem W.S."/>
            <person name="Dillon R.J."/>
            <person name="Bates P.A."/>
            <person name="Gatherer D."/>
        </authorList>
    </citation>
    <scope>NUCLEOTIDE SEQUENCE [LARGE SCALE GENOMIC DNA]</scope>
</reference>
<dbReference type="GO" id="GO:0008270">
    <property type="term" value="F:zinc ion binding"/>
    <property type="evidence" value="ECO:0007669"/>
    <property type="project" value="UniProtKB-KW"/>
</dbReference>
<dbReference type="OrthoDB" id="5952526at2759"/>
<dbReference type="Proteomes" id="UP000673552">
    <property type="component" value="Unassembled WGS sequence"/>
</dbReference>
<keyword evidence="7" id="KW-1185">Reference proteome</keyword>
<dbReference type="AlphaFoldDB" id="A0A836FUE4"/>
<evidence type="ECO:0000256" key="4">
    <source>
        <dbReference type="PROSITE-ProRule" id="PRU00134"/>
    </source>
</evidence>
<proteinExistence type="predicted"/>